<keyword evidence="2" id="KW-1185">Reference proteome</keyword>
<evidence type="ECO:0000313" key="2">
    <source>
        <dbReference type="Proteomes" id="UP001057402"/>
    </source>
</evidence>
<sequence length="557" mass="61335">MATSAFRSTTKRTPIASSTSSTTTNDSFSSSNRDSAVRRSRSLSRFSRRLTIGNDDSFVDDPPRGRFVNTVRGSCFPEITLDDLAIDFFGSARDAGRSQSGRLSDVSPSSSAVNNSRRGRSVSRKSSTSSYNGGGGSTNSEIARRRRSVSVVRCPISDSESDVDNLHKSAGRASSVVSSRASSQKPVFRKPKVSKDAQSLRRSNSQKDFKPYDDYSSHYSVLTDEEAKDVDSGKGAKERTIRAVYAQKAEHPIGEDMNAGLYQAIRKELRNAVEQMRMDLEQVILKNNPSLANGGQLHLDDTDVLRAVSSIRRNYTNKLQQSERCKQDLLAELLLEEERGRDISKIMTDLPAKSKANGQEKPRSRKRSNDRCRMSKRLSEEAEKYIQDFISNVEDTDISSLDGERSDTSSIIGGVLKLDNVRVTADRQPPAEMDGVVLPWLQWETSEDVSTTPSCKQTTLRSPPTGKSSYAWNAIKDSSSSLGSCSPGTASGPTAAERYSGILSLEMGKSDGVGQGGRFDMDEYVNGQSEEEFLVERWRLGKRIDSGGMIVCDQLFF</sequence>
<accession>A0ACB9QIH4</accession>
<protein>
    <submittedName>
        <fullName evidence="1">Uncharacterized protein</fullName>
    </submittedName>
</protein>
<reference evidence="2" key="1">
    <citation type="journal article" date="2023" name="Front. Plant Sci.">
        <title>Chromosomal-level genome assembly of Melastoma candidum provides insights into trichome evolution.</title>
        <authorList>
            <person name="Zhong Y."/>
            <person name="Wu W."/>
            <person name="Sun C."/>
            <person name="Zou P."/>
            <person name="Liu Y."/>
            <person name="Dai S."/>
            <person name="Zhou R."/>
        </authorList>
    </citation>
    <scope>NUCLEOTIDE SEQUENCE [LARGE SCALE GENOMIC DNA]</scope>
</reference>
<dbReference type="Proteomes" id="UP001057402">
    <property type="component" value="Chromosome 6"/>
</dbReference>
<name>A0ACB9QIH4_9MYRT</name>
<organism evidence="1 2">
    <name type="scientific">Melastoma candidum</name>
    <dbReference type="NCBI Taxonomy" id="119954"/>
    <lineage>
        <taxon>Eukaryota</taxon>
        <taxon>Viridiplantae</taxon>
        <taxon>Streptophyta</taxon>
        <taxon>Embryophyta</taxon>
        <taxon>Tracheophyta</taxon>
        <taxon>Spermatophyta</taxon>
        <taxon>Magnoliopsida</taxon>
        <taxon>eudicotyledons</taxon>
        <taxon>Gunneridae</taxon>
        <taxon>Pentapetalae</taxon>
        <taxon>rosids</taxon>
        <taxon>malvids</taxon>
        <taxon>Myrtales</taxon>
        <taxon>Melastomataceae</taxon>
        <taxon>Melastomatoideae</taxon>
        <taxon>Melastomateae</taxon>
        <taxon>Melastoma</taxon>
    </lineage>
</organism>
<proteinExistence type="predicted"/>
<evidence type="ECO:0000313" key="1">
    <source>
        <dbReference type="EMBL" id="KAI4365973.1"/>
    </source>
</evidence>
<gene>
    <name evidence="1" type="ORF">MLD38_021905</name>
</gene>
<comment type="caution">
    <text evidence="1">The sequence shown here is derived from an EMBL/GenBank/DDBJ whole genome shotgun (WGS) entry which is preliminary data.</text>
</comment>
<dbReference type="EMBL" id="CM042885">
    <property type="protein sequence ID" value="KAI4365973.1"/>
    <property type="molecule type" value="Genomic_DNA"/>
</dbReference>